<keyword evidence="8 10" id="KW-0675">Receptor</keyword>
<keyword evidence="9 10" id="KW-0807">Transducer</keyword>
<protein>
    <submittedName>
        <fullName evidence="14">Alpha-1A adrenergic receptor</fullName>
    </submittedName>
</protein>
<evidence type="ECO:0000313" key="14">
    <source>
        <dbReference type="EMBL" id="CAG6459550.1"/>
    </source>
</evidence>
<evidence type="ECO:0000256" key="6">
    <source>
        <dbReference type="ARBA" id="ARBA00023040"/>
    </source>
</evidence>
<evidence type="ECO:0000256" key="4">
    <source>
        <dbReference type="ARBA" id="ARBA00022692"/>
    </source>
</evidence>
<dbReference type="Pfam" id="PF00001">
    <property type="entry name" value="7tm_1"/>
    <property type="match status" value="1"/>
</dbReference>
<name>A0A8D8APX0_CULPI</name>
<dbReference type="CDD" id="cd00637">
    <property type="entry name" value="7tm_classA_rhodopsin-like"/>
    <property type="match status" value="1"/>
</dbReference>
<keyword evidence="6 10" id="KW-0297">G-protein coupled receptor</keyword>
<feature type="transmembrane region" description="Helical" evidence="12">
    <location>
        <begin position="292"/>
        <end position="314"/>
    </location>
</feature>
<evidence type="ECO:0000256" key="10">
    <source>
        <dbReference type="RuleBase" id="RU000688"/>
    </source>
</evidence>
<evidence type="ECO:0000256" key="11">
    <source>
        <dbReference type="SAM" id="MobiDB-lite"/>
    </source>
</evidence>
<evidence type="ECO:0000256" key="8">
    <source>
        <dbReference type="ARBA" id="ARBA00023170"/>
    </source>
</evidence>
<dbReference type="PROSITE" id="PS50262">
    <property type="entry name" value="G_PROTEIN_RECEP_F1_2"/>
    <property type="match status" value="1"/>
</dbReference>
<dbReference type="SUPFAM" id="SSF81321">
    <property type="entry name" value="Family A G protein-coupled receptor-like"/>
    <property type="match status" value="1"/>
</dbReference>
<dbReference type="PANTHER" id="PTHR24249">
    <property type="entry name" value="HISTAMINE RECEPTOR-RELATED G-PROTEIN COUPLED RECEPTOR"/>
    <property type="match status" value="1"/>
</dbReference>
<dbReference type="InterPro" id="IPR017452">
    <property type="entry name" value="GPCR_Rhodpsn_7TM"/>
</dbReference>
<feature type="transmembrane region" description="Helical" evidence="12">
    <location>
        <begin position="169"/>
        <end position="189"/>
    </location>
</feature>
<dbReference type="GO" id="GO:0005886">
    <property type="term" value="C:plasma membrane"/>
    <property type="evidence" value="ECO:0007669"/>
    <property type="project" value="UniProtKB-SubCell"/>
</dbReference>
<dbReference type="PROSITE" id="PS00237">
    <property type="entry name" value="G_PROTEIN_RECEP_F1_1"/>
    <property type="match status" value="1"/>
</dbReference>
<feature type="transmembrane region" description="Helical" evidence="12">
    <location>
        <begin position="6"/>
        <end position="28"/>
    </location>
</feature>
<feature type="transmembrane region" description="Helical" evidence="12">
    <location>
        <begin position="67"/>
        <end position="98"/>
    </location>
</feature>
<feature type="region of interest" description="Disordered" evidence="11">
    <location>
        <begin position="436"/>
        <end position="466"/>
    </location>
</feature>
<evidence type="ECO:0000256" key="1">
    <source>
        <dbReference type="ARBA" id="ARBA00004651"/>
    </source>
</evidence>
<organism evidence="14">
    <name type="scientific">Culex pipiens</name>
    <name type="common">House mosquito</name>
    <dbReference type="NCBI Taxonomy" id="7175"/>
    <lineage>
        <taxon>Eukaryota</taxon>
        <taxon>Metazoa</taxon>
        <taxon>Ecdysozoa</taxon>
        <taxon>Arthropoda</taxon>
        <taxon>Hexapoda</taxon>
        <taxon>Insecta</taxon>
        <taxon>Pterygota</taxon>
        <taxon>Neoptera</taxon>
        <taxon>Endopterygota</taxon>
        <taxon>Diptera</taxon>
        <taxon>Nematocera</taxon>
        <taxon>Culicoidea</taxon>
        <taxon>Culicidae</taxon>
        <taxon>Culicinae</taxon>
        <taxon>Culicini</taxon>
        <taxon>Culex</taxon>
        <taxon>Culex</taxon>
    </lineage>
</organism>
<dbReference type="GO" id="GO:0004930">
    <property type="term" value="F:G protein-coupled receptor activity"/>
    <property type="evidence" value="ECO:0007669"/>
    <property type="project" value="UniProtKB-KW"/>
</dbReference>
<evidence type="ECO:0000256" key="12">
    <source>
        <dbReference type="SAM" id="Phobius"/>
    </source>
</evidence>
<accession>A0A8D8APX0</accession>
<evidence type="ECO:0000256" key="3">
    <source>
        <dbReference type="ARBA" id="ARBA00022475"/>
    </source>
</evidence>
<reference evidence="14" key="1">
    <citation type="submission" date="2021-05" db="EMBL/GenBank/DDBJ databases">
        <authorList>
            <person name="Alioto T."/>
            <person name="Alioto T."/>
            <person name="Gomez Garrido J."/>
        </authorList>
    </citation>
    <scope>NUCLEOTIDE SEQUENCE</scope>
</reference>
<feature type="transmembrane region" description="Helical" evidence="12">
    <location>
        <begin position="119"/>
        <end position="139"/>
    </location>
</feature>
<evidence type="ECO:0000256" key="5">
    <source>
        <dbReference type="ARBA" id="ARBA00022989"/>
    </source>
</evidence>
<comment type="subcellular location">
    <subcellularLocation>
        <location evidence="1">Cell membrane</location>
        <topology evidence="1">Multi-pass membrane protein</topology>
    </subcellularLocation>
</comment>
<feature type="transmembrane region" description="Helical" evidence="12">
    <location>
        <begin position="40"/>
        <end position="61"/>
    </location>
</feature>
<dbReference type="InterPro" id="IPR000276">
    <property type="entry name" value="GPCR_Rhodpsn"/>
</dbReference>
<keyword evidence="5 12" id="KW-1133">Transmembrane helix</keyword>
<evidence type="ECO:0000256" key="7">
    <source>
        <dbReference type="ARBA" id="ARBA00023136"/>
    </source>
</evidence>
<comment type="similarity">
    <text evidence="2 10">Belongs to the G-protein coupled receptor 1 family.</text>
</comment>
<feature type="compositionally biased region" description="Pro residues" evidence="11">
    <location>
        <begin position="440"/>
        <end position="449"/>
    </location>
</feature>
<dbReference type="InterPro" id="IPR050569">
    <property type="entry name" value="TAAR"/>
</dbReference>
<dbReference type="PANTHER" id="PTHR24249:SF406">
    <property type="entry name" value="G-PROTEIN COUPLED RECEPTORS FAMILY 1 PROFILE DOMAIN-CONTAINING PROTEIN"/>
    <property type="match status" value="1"/>
</dbReference>
<dbReference type="PRINTS" id="PR00237">
    <property type="entry name" value="GPCRRHODOPSN"/>
</dbReference>
<feature type="transmembrane region" description="Helical" evidence="12">
    <location>
        <begin position="245"/>
        <end position="264"/>
    </location>
</feature>
<keyword evidence="4 10" id="KW-0812">Transmembrane</keyword>
<keyword evidence="3" id="KW-1003">Cell membrane</keyword>
<keyword evidence="7 12" id="KW-0472">Membrane</keyword>
<sequence>MLPLSLEIVAIITVLIGIIVNGYILLIVTFTKQIAYVNKLLLLHLGVVNTLICFTYLTFYVMSLLNLLVLVDIACIIFGLSFNIMHSVALWNLCALNFDRYFAIASPLHYGALINTKKVLIGLGCGWIVSIVFALPQLLQVSPYYYDTFYEFCLPNYKTAGSLVYNTSLTAFTIFLPIILIFGCNMKVLMIARYQRHRIASAILEVTLSAQLTITHQRNPFFIPSFTSAVQNPTALKIHTHHSPVSSIFQLVGSIIFIYCPYYFCNLWNNVIEAVRTEEKNNVETDLLIPKIVLQISATLLLLSPFVNALLYGIKNKIIRKSFHNFWRKQKSKIEIHYEIQARTPSTCGSRRPSINGTNSAQPLLHRQLSETFLEISKADINNIQSDIKLRSESLWSSNSKLSSYSVLNSPIGNQTTSNLTPGPTFSTNEPKFVYLNPSSSPPPPPPPAAHALEHPAVPSASGSSKISCNIRSTVRHYSTKPKIKITKTFSEEKQPSPVHGIKHPLDDTAVKIPPKNTKSLFNLGQPDDNLTVDAKDPEPILVSHSKTRTINISPFKKYSSLQEISIASTTATVCDILK</sequence>
<evidence type="ECO:0000256" key="9">
    <source>
        <dbReference type="ARBA" id="ARBA00023224"/>
    </source>
</evidence>
<dbReference type="AlphaFoldDB" id="A0A8D8APX0"/>
<proteinExistence type="inferred from homology"/>
<dbReference type="EMBL" id="HBUE01037899">
    <property type="protein sequence ID" value="CAG6459550.1"/>
    <property type="molecule type" value="Transcribed_RNA"/>
</dbReference>
<feature type="domain" description="G-protein coupled receptors family 1 profile" evidence="13">
    <location>
        <begin position="20"/>
        <end position="312"/>
    </location>
</feature>
<evidence type="ECO:0000259" key="13">
    <source>
        <dbReference type="PROSITE" id="PS50262"/>
    </source>
</evidence>
<dbReference type="Gene3D" id="1.20.1070.10">
    <property type="entry name" value="Rhodopsin 7-helix transmembrane proteins"/>
    <property type="match status" value="1"/>
</dbReference>
<evidence type="ECO:0000256" key="2">
    <source>
        <dbReference type="ARBA" id="ARBA00010663"/>
    </source>
</evidence>